<name>A0ACC1YXF5_MELAZ</name>
<organism evidence="1 2">
    <name type="scientific">Melia azedarach</name>
    <name type="common">Chinaberry tree</name>
    <dbReference type="NCBI Taxonomy" id="155640"/>
    <lineage>
        <taxon>Eukaryota</taxon>
        <taxon>Viridiplantae</taxon>
        <taxon>Streptophyta</taxon>
        <taxon>Embryophyta</taxon>
        <taxon>Tracheophyta</taxon>
        <taxon>Spermatophyta</taxon>
        <taxon>Magnoliopsida</taxon>
        <taxon>eudicotyledons</taxon>
        <taxon>Gunneridae</taxon>
        <taxon>Pentapetalae</taxon>
        <taxon>rosids</taxon>
        <taxon>malvids</taxon>
        <taxon>Sapindales</taxon>
        <taxon>Meliaceae</taxon>
        <taxon>Melia</taxon>
    </lineage>
</organism>
<dbReference type="Proteomes" id="UP001164539">
    <property type="component" value="Chromosome 1"/>
</dbReference>
<gene>
    <name evidence="1" type="ORF">OWV82_001184</name>
</gene>
<accession>A0ACC1YXF5</accession>
<sequence length="351" mass="37066">MSFRGINRASHLLHKFRCMSNVPENSVYGGPKPQNPNQRVTLTHLRQKQKKGEPITMVTAYDYPSAVHLDTAGIDICLVGDSASMVVHGHDTTLPITLEEMLVHCRSVARGAKRPLLVGDLPFGSYESSTSQAVDTAVRILKEGGMDAIKLEGGSPSRITAAKAIVEAGIAVMGHVGLTPQAISVLGGFRPQGKNTASAVKVVETALALQEVGCFSVVLECVPAPVAAAATSALSIPTIGIGAGPFCSGQVLVYHDLLGMLQHPHHAKVTPKFCKQYARVGEVIDKALSEYKEEVTNGSFPGPGHSPYKMSGTDCSGFFNELQKLGLDKAASAAAEAAEKIDTGKLPDERS</sequence>
<dbReference type="EMBL" id="CM051394">
    <property type="protein sequence ID" value="KAJ4728208.1"/>
    <property type="molecule type" value="Genomic_DNA"/>
</dbReference>
<proteinExistence type="predicted"/>
<reference evidence="1 2" key="1">
    <citation type="journal article" date="2023" name="Science">
        <title>Complex scaffold remodeling in plant triterpene biosynthesis.</title>
        <authorList>
            <person name="De La Pena R."/>
            <person name="Hodgson H."/>
            <person name="Liu J.C."/>
            <person name="Stephenson M.J."/>
            <person name="Martin A.C."/>
            <person name="Owen C."/>
            <person name="Harkess A."/>
            <person name="Leebens-Mack J."/>
            <person name="Jimenez L.E."/>
            <person name="Osbourn A."/>
            <person name="Sattely E.S."/>
        </authorList>
    </citation>
    <scope>NUCLEOTIDE SEQUENCE [LARGE SCALE GENOMIC DNA]</scope>
    <source>
        <strain evidence="2">cv. JPN11</strain>
        <tissue evidence="1">Leaf</tissue>
    </source>
</reference>
<keyword evidence="2" id="KW-1185">Reference proteome</keyword>
<comment type="caution">
    <text evidence="1">The sequence shown here is derived from an EMBL/GenBank/DDBJ whole genome shotgun (WGS) entry which is preliminary data.</text>
</comment>
<protein>
    <submittedName>
        <fullName evidence="1">3-methyl-2-oxobutanoate hydroxymethyltransferase</fullName>
    </submittedName>
</protein>
<evidence type="ECO:0000313" key="2">
    <source>
        <dbReference type="Proteomes" id="UP001164539"/>
    </source>
</evidence>
<evidence type="ECO:0000313" key="1">
    <source>
        <dbReference type="EMBL" id="KAJ4728208.1"/>
    </source>
</evidence>